<dbReference type="Proteomes" id="UP001066276">
    <property type="component" value="Chromosome 2_1"/>
</dbReference>
<dbReference type="EMBL" id="JANPWB010000003">
    <property type="protein sequence ID" value="KAJ1201118.1"/>
    <property type="molecule type" value="Genomic_DNA"/>
</dbReference>
<name>A0AAV7VIE5_PLEWA</name>
<accession>A0AAV7VIE5</accession>
<evidence type="ECO:0000313" key="3">
    <source>
        <dbReference type="Proteomes" id="UP001066276"/>
    </source>
</evidence>
<sequence>MLRAQCPPRGSCSPPSALPDLAPRLPSAGGGSPAHSLPYRGHTCALAAAEREREAGTEARAQTAKETRRKGRRGGGLAEEEEEGVGGVGDAHR</sequence>
<reference evidence="2" key="1">
    <citation type="journal article" date="2022" name="bioRxiv">
        <title>Sequencing and chromosome-scale assembly of the giantPleurodeles waltlgenome.</title>
        <authorList>
            <person name="Brown T."/>
            <person name="Elewa A."/>
            <person name="Iarovenko S."/>
            <person name="Subramanian E."/>
            <person name="Araus A.J."/>
            <person name="Petzold A."/>
            <person name="Susuki M."/>
            <person name="Suzuki K.-i.T."/>
            <person name="Hayashi T."/>
            <person name="Toyoda A."/>
            <person name="Oliveira C."/>
            <person name="Osipova E."/>
            <person name="Leigh N.D."/>
            <person name="Simon A."/>
            <person name="Yun M.H."/>
        </authorList>
    </citation>
    <scope>NUCLEOTIDE SEQUENCE</scope>
    <source>
        <strain evidence="2">20211129_DDA</strain>
        <tissue evidence="2">Liver</tissue>
    </source>
</reference>
<feature type="region of interest" description="Disordered" evidence="1">
    <location>
        <begin position="1"/>
        <end position="93"/>
    </location>
</feature>
<protein>
    <submittedName>
        <fullName evidence="2">Uncharacterized protein</fullName>
    </submittedName>
</protein>
<evidence type="ECO:0000313" key="2">
    <source>
        <dbReference type="EMBL" id="KAJ1201118.1"/>
    </source>
</evidence>
<keyword evidence="3" id="KW-1185">Reference proteome</keyword>
<dbReference type="AlphaFoldDB" id="A0AAV7VIE5"/>
<comment type="caution">
    <text evidence="2">The sequence shown here is derived from an EMBL/GenBank/DDBJ whole genome shotgun (WGS) entry which is preliminary data.</text>
</comment>
<proteinExistence type="predicted"/>
<evidence type="ECO:0000256" key="1">
    <source>
        <dbReference type="SAM" id="MobiDB-lite"/>
    </source>
</evidence>
<organism evidence="2 3">
    <name type="scientific">Pleurodeles waltl</name>
    <name type="common">Iberian ribbed newt</name>
    <dbReference type="NCBI Taxonomy" id="8319"/>
    <lineage>
        <taxon>Eukaryota</taxon>
        <taxon>Metazoa</taxon>
        <taxon>Chordata</taxon>
        <taxon>Craniata</taxon>
        <taxon>Vertebrata</taxon>
        <taxon>Euteleostomi</taxon>
        <taxon>Amphibia</taxon>
        <taxon>Batrachia</taxon>
        <taxon>Caudata</taxon>
        <taxon>Salamandroidea</taxon>
        <taxon>Salamandridae</taxon>
        <taxon>Pleurodelinae</taxon>
        <taxon>Pleurodeles</taxon>
    </lineage>
</organism>
<gene>
    <name evidence="2" type="ORF">NDU88_004933</name>
</gene>